<reference evidence="10 11" key="1">
    <citation type="submission" date="2021-05" db="EMBL/GenBank/DDBJ databases">
        <authorList>
            <person name="Zahm M."/>
            <person name="Klopp C."/>
            <person name="Cabau C."/>
            <person name="Kuhl H."/>
            <person name="Suciu R."/>
            <person name="Ciorpac M."/>
            <person name="Holostenco D."/>
            <person name="Gessner J."/>
            <person name="Wuertz S."/>
            <person name="Hohne C."/>
            <person name="Stock M."/>
            <person name="Gislard M."/>
            <person name="Lluch J."/>
            <person name="Milhes M."/>
            <person name="Lampietro C."/>
            <person name="Lopez Roques C."/>
            <person name="Donnadieu C."/>
            <person name="Du K."/>
            <person name="Schartl M."/>
            <person name="Guiguen Y."/>
        </authorList>
    </citation>
    <scope>NUCLEOTIDE SEQUENCE [LARGE SCALE GENOMIC DNA]</scope>
    <source>
        <strain evidence="10">Hh-F2</strain>
        <tissue evidence="10">Blood</tissue>
    </source>
</reference>
<keyword evidence="4 6" id="KW-1133">Transmembrane helix</keyword>
<dbReference type="InterPro" id="IPR008388">
    <property type="entry name" value="Ac45_acc_su"/>
</dbReference>
<protein>
    <submittedName>
        <fullName evidence="10">V-type proton ATPase subunit S1-like isoform X2</fullName>
    </submittedName>
</protein>
<evidence type="ECO:0000313" key="11">
    <source>
        <dbReference type="Proteomes" id="UP001369086"/>
    </source>
</evidence>
<feature type="signal peptide" evidence="7">
    <location>
        <begin position="1"/>
        <end position="23"/>
    </location>
</feature>
<dbReference type="InterPro" id="IPR046755">
    <property type="entry name" value="VAS1_LD"/>
</dbReference>
<evidence type="ECO:0000256" key="1">
    <source>
        <dbReference type="ARBA" id="ARBA00004167"/>
    </source>
</evidence>
<dbReference type="Proteomes" id="UP001369086">
    <property type="component" value="Unassembled WGS sequence"/>
</dbReference>
<evidence type="ECO:0000256" key="4">
    <source>
        <dbReference type="ARBA" id="ARBA00022989"/>
    </source>
</evidence>
<keyword evidence="5 6" id="KW-0472">Membrane</keyword>
<evidence type="ECO:0000256" key="2">
    <source>
        <dbReference type="ARBA" id="ARBA00009037"/>
    </source>
</evidence>
<comment type="caution">
    <text evidence="10">The sequence shown here is derived from an EMBL/GenBank/DDBJ whole genome shotgun (WGS) entry which is preliminary data.</text>
</comment>
<feature type="transmembrane region" description="Helical" evidence="6">
    <location>
        <begin position="410"/>
        <end position="429"/>
    </location>
</feature>
<evidence type="ECO:0000259" key="8">
    <source>
        <dbReference type="Pfam" id="PF05827"/>
    </source>
</evidence>
<keyword evidence="11" id="KW-1185">Reference proteome</keyword>
<dbReference type="PANTHER" id="PTHR12471:SF6">
    <property type="entry name" value="ATPASE H+ TRANSPORTING ACCESSORY PROTEIN 1"/>
    <property type="match status" value="1"/>
</dbReference>
<sequence>MAGVLGVIFTCILVKSILQASAAVDHVPVLIWSTQSSLWEGQPFEYEGHIISEQELHNLLQPLFNQSSRNIVLFLQDKLSMDDFTYYRRDHEQVKPFHSVQISIETSASSLVLPAVTMQGSSHLSEYLQKQTEWNIFTADHFPIEDLDIDPSKPNLFLVNLPVLSSTSDESRAHVLANNDLIMGKFTTNLKNRGIPFTAIYTAFSPSKGFKSTDVTSHTGRQLLAVDIPAPARYSPLTVTNGTYICIIMFATKVALTFKNTLHVDLTNKTFVSQTVNSTSSECSDTNTLVSLKYANPAEGINTLELRFLMTNKFYKGSARKWFTFDSLEIIQDHLHTARFNASISAPAEYSYHCQLVGTNMNYASRFIPANKEAQAWEIHISDFQIQGFNIKNNMFSYASDCASFFTPGIWMGLMSAFLMLSILYYGLLMIMQLTTNDRFDDPKDLIGIVTKTAGVGGVRPETGR</sequence>
<dbReference type="PANTHER" id="PTHR12471">
    <property type="entry name" value="VACUOLAR ATP SYNTHASE SUBUNIT S1"/>
    <property type="match status" value="1"/>
</dbReference>
<keyword evidence="7" id="KW-0732">Signal</keyword>
<comment type="similarity">
    <text evidence="2">Belongs to the vacuolar ATPase subunit S1 family.</text>
</comment>
<proteinExistence type="inferred from homology"/>
<organism evidence="10 11">
    <name type="scientific">Huso huso</name>
    <name type="common">Beluga</name>
    <name type="synonym">Acipenser huso</name>
    <dbReference type="NCBI Taxonomy" id="61971"/>
    <lineage>
        <taxon>Eukaryota</taxon>
        <taxon>Metazoa</taxon>
        <taxon>Chordata</taxon>
        <taxon>Craniata</taxon>
        <taxon>Vertebrata</taxon>
        <taxon>Euteleostomi</taxon>
        <taxon>Actinopterygii</taxon>
        <taxon>Chondrostei</taxon>
        <taxon>Acipenseriformes</taxon>
        <taxon>Acipenseridae</taxon>
        <taxon>Huso</taxon>
    </lineage>
</organism>
<dbReference type="EMBL" id="JAHFZB010000007">
    <property type="protein sequence ID" value="KAK6488053.1"/>
    <property type="molecule type" value="Genomic_DNA"/>
</dbReference>
<feature type="domain" description="V-type proton ATPase subunit S1/VOA1 transmembrane" evidence="9">
    <location>
        <begin position="404"/>
        <end position="442"/>
    </location>
</feature>
<evidence type="ECO:0000256" key="3">
    <source>
        <dbReference type="ARBA" id="ARBA00022692"/>
    </source>
</evidence>
<dbReference type="InterPro" id="IPR046756">
    <property type="entry name" value="VAS1/VOA1_TM"/>
</dbReference>
<comment type="subcellular location">
    <subcellularLocation>
        <location evidence="1">Membrane</location>
        <topology evidence="1">Single-pass membrane protein</topology>
    </subcellularLocation>
</comment>
<feature type="chain" id="PRO_5047048520" evidence="7">
    <location>
        <begin position="24"/>
        <end position="465"/>
    </location>
</feature>
<keyword evidence="3 6" id="KW-0812">Transmembrane</keyword>
<feature type="domain" description="V-type proton ATPase subunit S1 luminal" evidence="8">
    <location>
        <begin position="246"/>
        <end position="389"/>
    </location>
</feature>
<accession>A0ABR0ZTC7</accession>
<evidence type="ECO:0000256" key="5">
    <source>
        <dbReference type="ARBA" id="ARBA00023136"/>
    </source>
</evidence>
<name>A0ABR0ZTC7_HUSHU</name>
<evidence type="ECO:0000259" key="9">
    <source>
        <dbReference type="Pfam" id="PF20520"/>
    </source>
</evidence>
<evidence type="ECO:0000256" key="7">
    <source>
        <dbReference type="SAM" id="SignalP"/>
    </source>
</evidence>
<dbReference type="Pfam" id="PF05827">
    <property type="entry name" value="VAS1_LD"/>
    <property type="match status" value="1"/>
</dbReference>
<dbReference type="Gene3D" id="2.40.160.110">
    <property type="match status" value="1"/>
</dbReference>
<gene>
    <name evidence="10" type="ORF">HHUSO_G9398</name>
</gene>
<evidence type="ECO:0000313" key="10">
    <source>
        <dbReference type="EMBL" id="KAK6488053.1"/>
    </source>
</evidence>
<dbReference type="Pfam" id="PF20520">
    <property type="entry name" value="Ac45-VOA1_TM"/>
    <property type="match status" value="1"/>
</dbReference>
<evidence type="ECO:0000256" key="6">
    <source>
        <dbReference type="SAM" id="Phobius"/>
    </source>
</evidence>